<dbReference type="PROSITE" id="PS00571">
    <property type="entry name" value="AMIDASES"/>
    <property type="match status" value="1"/>
</dbReference>
<dbReference type="Pfam" id="PF01425">
    <property type="entry name" value="Amidase"/>
    <property type="match status" value="2"/>
</dbReference>
<protein>
    <recommendedName>
        <fullName evidence="2">Indoleacetamide hydrolase</fullName>
    </recommendedName>
</protein>
<sequence>MNFTKKFFEYVVDIGGDGPRVAIKNTIDVASFPTTAGSRALGDVKPAKAHAEVVRKLLVSGCRIVGITVLHELAYGVTGINDWAGTPPNPLFPDLIPGGSSSGSAAAVAAGLVEFALGTDTGGSVRIPAACCGIYGLKPGFGTLSREGVMPPDSSLDCVGIFARSIDWIEHAMAILDSGFVPLTKTPDLKLGIVPVKSVDHIRLSIASAIERSGFESSEQPIRTLEKAFEAGLTIIGAENFRAFGHLVGRGLLGSDIEARLSVDGNITDKDISSAEECRRDLRAELAAIFTKVDLLVLPTLSVFPPRLEAARRTPRIVNLTSMVRPFNLSGHPAIAIPLEPVAGQPISLQLVGPMGSEPLLCAAARKFCHVRMETPA</sequence>
<dbReference type="InterPro" id="IPR023631">
    <property type="entry name" value="Amidase_dom"/>
</dbReference>
<dbReference type="GO" id="GO:0003824">
    <property type="term" value="F:catalytic activity"/>
    <property type="evidence" value="ECO:0007669"/>
    <property type="project" value="InterPro"/>
</dbReference>
<name>A0A8J6PVK5_9HYPH</name>
<evidence type="ECO:0000256" key="1">
    <source>
        <dbReference type="ARBA" id="ARBA00003871"/>
    </source>
</evidence>
<keyword evidence="5" id="KW-1185">Reference proteome</keyword>
<comment type="function">
    <text evidence="1">Hydrolyzes indole-3-acetamide (IAM) into indole-3-acetic acid (IAA).</text>
</comment>
<dbReference type="SUPFAM" id="SSF75304">
    <property type="entry name" value="Amidase signature (AS) enzymes"/>
    <property type="match status" value="1"/>
</dbReference>
<dbReference type="InterPro" id="IPR020556">
    <property type="entry name" value="Amidase_CS"/>
</dbReference>
<dbReference type="PANTHER" id="PTHR11895">
    <property type="entry name" value="TRANSAMIDASE"/>
    <property type="match status" value="1"/>
</dbReference>
<dbReference type="Proteomes" id="UP000643405">
    <property type="component" value="Unassembled WGS sequence"/>
</dbReference>
<dbReference type="RefSeq" id="WP_188166229.1">
    <property type="nucleotide sequence ID" value="NZ_JACVVX010000007.1"/>
</dbReference>
<feature type="domain" description="Amidase" evidence="3">
    <location>
        <begin position="267"/>
        <end position="362"/>
    </location>
</feature>
<dbReference type="PANTHER" id="PTHR11895:SF67">
    <property type="entry name" value="AMIDASE DOMAIN-CONTAINING PROTEIN"/>
    <property type="match status" value="1"/>
</dbReference>
<evidence type="ECO:0000313" key="4">
    <source>
        <dbReference type="EMBL" id="MBD0416789.1"/>
    </source>
</evidence>
<dbReference type="InterPro" id="IPR036928">
    <property type="entry name" value="AS_sf"/>
</dbReference>
<evidence type="ECO:0000259" key="3">
    <source>
        <dbReference type="Pfam" id="PF01425"/>
    </source>
</evidence>
<dbReference type="InterPro" id="IPR000120">
    <property type="entry name" value="Amidase"/>
</dbReference>
<feature type="domain" description="Amidase" evidence="3">
    <location>
        <begin position="21"/>
        <end position="173"/>
    </location>
</feature>
<comment type="caution">
    <text evidence="4">The sequence shown here is derived from an EMBL/GenBank/DDBJ whole genome shotgun (WGS) entry which is preliminary data.</text>
</comment>
<dbReference type="EMBL" id="JACVVX010000007">
    <property type="protein sequence ID" value="MBD0416789.1"/>
    <property type="molecule type" value="Genomic_DNA"/>
</dbReference>
<reference evidence="4" key="1">
    <citation type="submission" date="2020-09" db="EMBL/GenBank/DDBJ databases">
        <title>Genome seq and assembly of Tianweitania sp.</title>
        <authorList>
            <person name="Chhetri G."/>
        </authorList>
    </citation>
    <scope>NUCLEOTIDE SEQUENCE</scope>
    <source>
        <strain evidence="4">Rool2</strain>
    </source>
</reference>
<proteinExistence type="predicted"/>
<organism evidence="4 5">
    <name type="scientific">Oryzicola mucosus</name>
    <dbReference type="NCBI Taxonomy" id="2767425"/>
    <lineage>
        <taxon>Bacteria</taxon>
        <taxon>Pseudomonadati</taxon>
        <taxon>Pseudomonadota</taxon>
        <taxon>Alphaproteobacteria</taxon>
        <taxon>Hyphomicrobiales</taxon>
        <taxon>Phyllobacteriaceae</taxon>
        <taxon>Oryzicola</taxon>
    </lineage>
</organism>
<accession>A0A8J6PVK5</accession>
<evidence type="ECO:0000313" key="5">
    <source>
        <dbReference type="Proteomes" id="UP000643405"/>
    </source>
</evidence>
<dbReference type="Gene3D" id="3.90.1300.10">
    <property type="entry name" value="Amidase signature (AS) domain"/>
    <property type="match status" value="1"/>
</dbReference>
<gene>
    <name evidence="4" type="ORF">ICI42_19230</name>
</gene>
<dbReference type="AlphaFoldDB" id="A0A8J6PVK5"/>
<evidence type="ECO:0000256" key="2">
    <source>
        <dbReference type="ARBA" id="ARBA00021874"/>
    </source>
</evidence>